<dbReference type="PANTHER" id="PTHR33395:SF22">
    <property type="entry name" value="REVERSE TRANSCRIPTASE DOMAIN-CONTAINING PROTEIN"/>
    <property type="match status" value="1"/>
</dbReference>
<comment type="caution">
    <text evidence="1">The sequence shown here is derived from an EMBL/GenBank/DDBJ whole genome shotgun (WGS) entry which is preliminary data.</text>
</comment>
<dbReference type="Proteomes" id="UP001152795">
    <property type="component" value="Unassembled WGS sequence"/>
</dbReference>
<dbReference type="InterPro" id="IPR036691">
    <property type="entry name" value="Endo/exonu/phosph_ase_sf"/>
</dbReference>
<sequence>MLLLFSILKLSVKVNRDANKTQITSGNILICSELVSLPEKLWYVWVSTCDVVFRKYNLPCNNQHRYGLNLQINRKISHASILLLLAGDIATNPGPYKHTNRENQFVKCLALNARSLMSLHKTNIGNNLTYTNIERFQNLVYSEDPDIVCVNETWLNEDIKNSEILHSGYDIFRNDCGSCGGGVLLAIKISSFKSVQEIQHGHDLEISTSNASLLICSCYHPPNSDHTWLDKFNNFMSDVCSQHSNIVLAGDFNMPRISWDSPEKTSGSNEHTFVELLHDHFLEQLNTAPTRGNNTLDLVLTNIPNKVKICEILSPTQAELFTDHNIIVFEFSMCYNQLPKIRRTVYNYRQGDFAGLRNSLECLNLDSLVTTDDNINHDWQQWKKAFLEAVSQHIPSVRVKGRNYVPWMNSTILHNIKKKNSLRLRIKKSPTPTEYLLEKFKTLRSSIKSMLRNSHSKYFDSICSSRGLNPKRFWSLFKFNKTRNIPQKLSVKVTETKRTSTGNPADIAALFNNYFTSIFTTDPNIENYSPDALPYQSNNTIIENITLSEADVFSVLHNLDINKAQGPDGIPARLLKETARQIAPSLTVLFNKSLNTGVLPRDWKLANVVPVHKKDNKEHVENYRPISLLSLISKALERCVFNKIKDHVFEQINNGQHGFVPRKSCVTQLIEVFEYIGRELDLGKQVDVTYLDMSKAFDRVSHMQLLKRLRDFGFGGNILNWFRSYLKDRRQQTTVLGATSSALPVTSGVPQGSILGPLLFLLYQNNLPNSINRSKIATFADDTKIYKVINAKADASAMENDLANFQTSSANANLLLNTDK</sequence>
<dbReference type="GO" id="GO:0003824">
    <property type="term" value="F:catalytic activity"/>
    <property type="evidence" value="ECO:0007669"/>
    <property type="project" value="InterPro"/>
</dbReference>
<dbReference type="InterPro" id="IPR005135">
    <property type="entry name" value="Endo/exonuclease/phosphatase"/>
</dbReference>
<dbReference type="OrthoDB" id="5990125at2759"/>
<dbReference type="EMBL" id="CACRXK020020812">
    <property type="protein sequence ID" value="CAB4035196.1"/>
    <property type="molecule type" value="Genomic_DNA"/>
</dbReference>
<feature type="non-terminal residue" evidence="1">
    <location>
        <position position="820"/>
    </location>
</feature>
<dbReference type="Gene3D" id="3.60.10.10">
    <property type="entry name" value="Endonuclease/exonuclease/phosphatase"/>
    <property type="match status" value="1"/>
</dbReference>
<dbReference type="SUPFAM" id="SSF56672">
    <property type="entry name" value="DNA/RNA polymerases"/>
    <property type="match status" value="1"/>
</dbReference>
<dbReference type="AlphaFoldDB" id="A0A6S7JR64"/>
<dbReference type="CDD" id="cd01650">
    <property type="entry name" value="RT_nLTR_like"/>
    <property type="match status" value="1"/>
</dbReference>
<name>A0A6S7JR64_PARCT</name>
<dbReference type="InterPro" id="IPR043502">
    <property type="entry name" value="DNA/RNA_pol_sf"/>
</dbReference>
<reference evidence="1" key="1">
    <citation type="submission" date="2020-04" db="EMBL/GenBank/DDBJ databases">
        <authorList>
            <person name="Alioto T."/>
            <person name="Alioto T."/>
            <person name="Gomez Garrido J."/>
        </authorList>
    </citation>
    <scope>NUCLEOTIDE SEQUENCE</scope>
    <source>
        <strain evidence="1">A484AB</strain>
    </source>
</reference>
<dbReference type="PROSITE" id="PS50878">
    <property type="entry name" value="RT_POL"/>
    <property type="match status" value="1"/>
</dbReference>
<evidence type="ECO:0000313" key="1">
    <source>
        <dbReference type="EMBL" id="CAB4035196.1"/>
    </source>
</evidence>
<dbReference type="SUPFAM" id="SSF56219">
    <property type="entry name" value="DNase I-like"/>
    <property type="match status" value="1"/>
</dbReference>
<dbReference type="PANTHER" id="PTHR33395">
    <property type="entry name" value="TRANSCRIPTASE, PUTATIVE-RELATED-RELATED"/>
    <property type="match status" value="1"/>
</dbReference>
<dbReference type="Pfam" id="PF14529">
    <property type="entry name" value="Exo_endo_phos_2"/>
    <property type="match status" value="1"/>
</dbReference>
<gene>
    <name evidence="1" type="ORF">PACLA_8A065500</name>
</gene>
<protein>
    <submittedName>
        <fullName evidence="1">Uncharacterized protein</fullName>
    </submittedName>
</protein>
<dbReference type="InterPro" id="IPR000477">
    <property type="entry name" value="RT_dom"/>
</dbReference>
<keyword evidence="2" id="KW-1185">Reference proteome</keyword>
<proteinExistence type="predicted"/>
<organism evidence="1 2">
    <name type="scientific">Paramuricea clavata</name>
    <name type="common">Red gorgonian</name>
    <name type="synonym">Violescent sea-whip</name>
    <dbReference type="NCBI Taxonomy" id="317549"/>
    <lineage>
        <taxon>Eukaryota</taxon>
        <taxon>Metazoa</taxon>
        <taxon>Cnidaria</taxon>
        <taxon>Anthozoa</taxon>
        <taxon>Octocorallia</taxon>
        <taxon>Malacalcyonacea</taxon>
        <taxon>Plexauridae</taxon>
        <taxon>Paramuricea</taxon>
    </lineage>
</organism>
<dbReference type="Pfam" id="PF00078">
    <property type="entry name" value="RVT_1"/>
    <property type="match status" value="1"/>
</dbReference>
<accession>A0A6S7JR64</accession>
<evidence type="ECO:0000313" key="2">
    <source>
        <dbReference type="Proteomes" id="UP001152795"/>
    </source>
</evidence>